<dbReference type="RefSeq" id="WP_168630317.1">
    <property type="nucleotide sequence ID" value="NZ_BONL01000001.1"/>
</dbReference>
<protein>
    <recommendedName>
        <fullName evidence="3 6">Flagellar basal body rod protein FlgB</fullName>
    </recommendedName>
</protein>
<evidence type="ECO:0000313" key="7">
    <source>
        <dbReference type="EMBL" id="NKY22862.1"/>
    </source>
</evidence>
<dbReference type="GO" id="GO:0071973">
    <property type="term" value="P:bacterial-type flagellum-dependent cell motility"/>
    <property type="evidence" value="ECO:0007669"/>
    <property type="project" value="InterPro"/>
</dbReference>
<accession>A0A7X6KV68</accession>
<comment type="function">
    <text evidence="5 6">Structural component of flagellum, the bacterial motility apparatus. Part of the rod structure of flagellar basal body.</text>
</comment>
<comment type="subcellular location">
    <subcellularLocation>
        <location evidence="1 6">Bacterial flagellum basal body</location>
    </subcellularLocation>
</comment>
<dbReference type="AlphaFoldDB" id="A0A7X6KV68"/>
<comment type="similarity">
    <text evidence="2 6">Belongs to the flagella basal body rod proteins family.</text>
</comment>
<evidence type="ECO:0000256" key="1">
    <source>
        <dbReference type="ARBA" id="ARBA00004117"/>
    </source>
</evidence>
<dbReference type="EMBL" id="JAAXOX010000004">
    <property type="protein sequence ID" value="NKY22862.1"/>
    <property type="molecule type" value="Genomic_DNA"/>
</dbReference>
<gene>
    <name evidence="7" type="ORF">HGA03_09320</name>
</gene>
<name>A0A7X6KV68_9CELL</name>
<keyword evidence="7" id="KW-0969">Cilium</keyword>
<keyword evidence="7" id="KW-0282">Flagellum</keyword>
<comment type="caution">
    <text evidence="7">The sequence shown here is derived from an EMBL/GenBank/DDBJ whole genome shotgun (WGS) entry which is preliminary data.</text>
</comment>
<evidence type="ECO:0000256" key="4">
    <source>
        <dbReference type="ARBA" id="ARBA00023143"/>
    </source>
</evidence>
<evidence type="ECO:0000256" key="5">
    <source>
        <dbReference type="ARBA" id="ARBA00024934"/>
    </source>
</evidence>
<keyword evidence="8" id="KW-1185">Reference proteome</keyword>
<evidence type="ECO:0000313" key="8">
    <source>
        <dbReference type="Proteomes" id="UP000581206"/>
    </source>
</evidence>
<dbReference type="InterPro" id="IPR006300">
    <property type="entry name" value="FlgB"/>
</dbReference>
<organism evidence="7 8">
    <name type="scientific">Cellulomonas denverensis</name>
    <dbReference type="NCBI Taxonomy" id="264297"/>
    <lineage>
        <taxon>Bacteria</taxon>
        <taxon>Bacillati</taxon>
        <taxon>Actinomycetota</taxon>
        <taxon>Actinomycetes</taxon>
        <taxon>Micrococcales</taxon>
        <taxon>Cellulomonadaceae</taxon>
        <taxon>Cellulomonas</taxon>
    </lineage>
</organism>
<dbReference type="Proteomes" id="UP000581206">
    <property type="component" value="Unassembled WGS sequence"/>
</dbReference>
<reference evidence="7 8" key="1">
    <citation type="submission" date="2020-04" db="EMBL/GenBank/DDBJ databases">
        <title>MicrobeNet Type strains.</title>
        <authorList>
            <person name="Nicholson A.C."/>
        </authorList>
    </citation>
    <scope>NUCLEOTIDE SEQUENCE [LARGE SCALE GENOMIC DNA]</scope>
    <source>
        <strain evidence="7 8">ATCC BAA-788</strain>
    </source>
</reference>
<evidence type="ECO:0000256" key="6">
    <source>
        <dbReference type="PIRNR" id="PIRNR002889"/>
    </source>
</evidence>
<keyword evidence="7" id="KW-0966">Cell projection</keyword>
<proteinExistence type="inferred from homology"/>
<sequence>MFDSVSFVALSSALDGLALRQRSIAENVANIQTPGYQAKRVSFEDALSRAVGNGSGAAEATVARSLEPTREDGNNVNLDTETLLNVDTNLRYQLATQAIDGTFSAIRTAMRTS</sequence>
<comment type="subunit">
    <text evidence="6">The basal body constitutes a major portion of the flagellar organelle and consists of a number of rings mounted on a central rod.</text>
</comment>
<evidence type="ECO:0000256" key="2">
    <source>
        <dbReference type="ARBA" id="ARBA00009677"/>
    </source>
</evidence>
<keyword evidence="4 6" id="KW-0975">Bacterial flagellum</keyword>
<evidence type="ECO:0000256" key="3">
    <source>
        <dbReference type="ARBA" id="ARBA00014376"/>
    </source>
</evidence>
<dbReference type="GO" id="GO:0030694">
    <property type="term" value="C:bacterial-type flagellum basal body, rod"/>
    <property type="evidence" value="ECO:0007669"/>
    <property type="project" value="InterPro"/>
</dbReference>
<dbReference type="PIRSF" id="PIRSF002889">
    <property type="entry name" value="Rod_FlgB"/>
    <property type="match status" value="1"/>
</dbReference>